<comment type="similarity">
    <text evidence="1">Belongs to the eIF4E-binding protein family.</text>
</comment>
<reference evidence="5" key="1">
    <citation type="submission" date="2023-09" db="UniProtKB">
        <authorList>
            <consortium name="Ensembl"/>
        </authorList>
    </citation>
    <scope>IDENTIFICATION</scope>
</reference>
<dbReference type="AlphaFoldDB" id="A0A3B4ZJ37"/>
<proteinExistence type="inferred from homology"/>
<feature type="region of interest" description="Disordered" evidence="4">
    <location>
        <begin position="113"/>
        <end position="168"/>
    </location>
</feature>
<evidence type="ECO:0000256" key="3">
    <source>
        <dbReference type="ARBA" id="ARBA00023193"/>
    </source>
</evidence>
<dbReference type="GO" id="GO:0005737">
    <property type="term" value="C:cytoplasm"/>
    <property type="evidence" value="ECO:0007669"/>
    <property type="project" value="TreeGrafter"/>
</dbReference>
<feature type="compositionally biased region" description="Low complexity" evidence="4">
    <location>
        <begin position="137"/>
        <end position="149"/>
    </location>
</feature>
<evidence type="ECO:0000313" key="5">
    <source>
        <dbReference type="Ensembl" id="ENSSPAP00000001632.1"/>
    </source>
</evidence>
<dbReference type="GO" id="GO:0045947">
    <property type="term" value="P:negative regulation of translational initiation"/>
    <property type="evidence" value="ECO:0007669"/>
    <property type="project" value="InterPro"/>
</dbReference>
<dbReference type="PANTHER" id="PTHR12669">
    <property type="entry name" value="EUKARYOTIC TRANSLATION INITIATION FACTOR 4E-BINDING PROTEIN"/>
    <property type="match status" value="1"/>
</dbReference>
<sequence>MFCRKSRVVLGLLRPRGGTRYLLQLYNLLTTASAATSSRYRSTEEPTRCLRAMSAGGQATRSRDIPAVRRVAIHDAAHMPQDYSTTPGGTLFSTTPGGTRIIYDRKFLLQCRTSPLTRTPPNLPDIPGVTRPLKPDSPSSTTQSEQTPSKNNDHSESTGEDDQFEMDI</sequence>
<dbReference type="InterPro" id="IPR008606">
    <property type="entry name" value="EIF4EBP"/>
</dbReference>
<evidence type="ECO:0000256" key="4">
    <source>
        <dbReference type="SAM" id="MobiDB-lite"/>
    </source>
</evidence>
<dbReference type="GeneTree" id="ENSGT00940000159932"/>
<evidence type="ECO:0000256" key="2">
    <source>
        <dbReference type="ARBA" id="ARBA00022845"/>
    </source>
</evidence>
<protein>
    <submittedName>
        <fullName evidence="5">Eukaryotic translation initiation factor 4E-binding protein 1-like</fullName>
    </submittedName>
</protein>
<keyword evidence="2" id="KW-0810">Translation regulation</keyword>
<dbReference type="Pfam" id="PF05456">
    <property type="entry name" value="eIF_4EBP"/>
    <property type="match status" value="1"/>
</dbReference>
<organism evidence="5">
    <name type="scientific">Stegastes partitus</name>
    <name type="common">bicolor damselfish</name>
    <dbReference type="NCBI Taxonomy" id="144197"/>
    <lineage>
        <taxon>Eukaryota</taxon>
        <taxon>Metazoa</taxon>
        <taxon>Chordata</taxon>
        <taxon>Craniata</taxon>
        <taxon>Vertebrata</taxon>
        <taxon>Euteleostomi</taxon>
        <taxon>Actinopterygii</taxon>
        <taxon>Neopterygii</taxon>
        <taxon>Teleostei</taxon>
        <taxon>Neoteleostei</taxon>
        <taxon>Acanthomorphata</taxon>
        <taxon>Ovalentaria</taxon>
        <taxon>Pomacentridae</taxon>
        <taxon>Stegastes</taxon>
    </lineage>
</organism>
<dbReference type="Ensembl" id="ENSSPAT00000001662.1">
    <property type="protein sequence ID" value="ENSSPAP00000001632.1"/>
    <property type="gene ID" value="ENSSPAG00000001256.1"/>
</dbReference>
<dbReference type="GO" id="GO:0008190">
    <property type="term" value="F:eukaryotic initiation factor 4E binding"/>
    <property type="evidence" value="ECO:0007669"/>
    <property type="project" value="InterPro"/>
</dbReference>
<dbReference type="PANTHER" id="PTHR12669:SF14">
    <property type="entry name" value="EUKARYOTIC TRANSLATION INITIATION FACTOR 4E-BINDING PROTEIN 1"/>
    <property type="match status" value="1"/>
</dbReference>
<name>A0A3B4ZJ37_9TELE</name>
<evidence type="ECO:0000256" key="1">
    <source>
        <dbReference type="ARBA" id="ARBA00005480"/>
    </source>
</evidence>
<dbReference type="STRING" id="144197.ENSSPAP00000001632"/>
<keyword evidence="3" id="KW-0652">Protein synthesis inhibitor</keyword>
<feature type="compositionally biased region" description="Acidic residues" evidence="4">
    <location>
        <begin position="158"/>
        <end position="168"/>
    </location>
</feature>
<accession>A0A3B4ZJ37</accession>